<dbReference type="InterPro" id="IPR011429">
    <property type="entry name" value="Cyt_c_Planctomycete-type"/>
</dbReference>
<dbReference type="Gene3D" id="2.60.120.260">
    <property type="entry name" value="Galactose-binding domain-like"/>
    <property type="match status" value="1"/>
</dbReference>
<dbReference type="PANTHER" id="PTHR35889">
    <property type="entry name" value="CYCLOINULO-OLIGOSACCHARIDE FRUCTANOTRANSFERASE-RELATED"/>
    <property type="match status" value="1"/>
</dbReference>
<feature type="signal peptide" evidence="6">
    <location>
        <begin position="1"/>
        <end position="19"/>
    </location>
</feature>
<feature type="domain" description="Cytochrome c" evidence="8">
    <location>
        <begin position="14"/>
        <end position="112"/>
    </location>
</feature>
<keyword evidence="3 4" id="KW-0408">Iron</keyword>
<evidence type="ECO:0000259" key="7">
    <source>
        <dbReference type="PROSITE" id="PS50022"/>
    </source>
</evidence>
<keyword evidence="2 4" id="KW-0479">Metal-binding</keyword>
<evidence type="ECO:0000259" key="8">
    <source>
        <dbReference type="PROSITE" id="PS51007"/>
    </source>
</evidence>
<dbReference type="RefSeq" id="WP_149113900.1">
    <property type="nucleotide sequence ID" value="NZ_CP042425.1"/>
</dbReference>
<keyword evidence="6" id="KW-0732">Signal</keyword>
<dbReference type="Pfam" id="PF07583">
    <property type="entry name" value="PSCyt2"/>
    <property type="match status" value="1"/>
</dbReference>
<evidence type="ECO:0000256" key="6">
    <source>
        <dbReference type="SAM" id="SignalP"/>
    </source>
</evidence>
<evidence type="ECO:0000256" key="2">
    <source>
        <dbReference type="ARBA" id="ARBA00022723"/>
    </source>
</evidence>
<sequence length="914" mass="101350">MTPLFLAILFAPVPGSAVGAVDFDAQIAPLFARHCSACHGATKQKGGLRLDRKADAIRGGDSGPAITPHKPAESLLLKKARNGDPAERMPPTGPALTDEQIQLLTRWIEAGAPWPDAKEAAAGSDHWSFQPLNRPPVPLPKRPNPVDHFLESRLQTLGLTFNPPADRRTLIRRLKFDLLGLPPTPTEVDAFRNDPTADAYEKLVDRYLASPQYGERWARHWLDVVRFAESHGFEMNQPRPNAWPYRDWVIKSLNDDKPYDRFAFEQLAGDTVGADAATGFLVAGASDQVTSPDPVLTAQQRADELHDMVATTGSAFLGLTVGCARCHAHKFDPISQVDYYRVKAVFAGVRHGDREVKSPERAGRAKQVAQIRAEIADTTRRLEDLEPLADPAATDARRSPVNARVNVERFQPIRAKFVRFVVFATNSAEPCLDELEIFSTGPDVKNVALASFGATLRSAGNYPASDRHRLEHLNDGKYGNGRSWISGQPGRGRVTVELAEPTEIDRVVWGRDREEQFSDRLATRYRIDTSTDGERWTVVASSDDREPMGSGSPAPPGLNDRDRKEWTALSRQLRDLRAGLADLLRAERVYAGRLTTPEPTYRLHRGDATAKRELVSPAALAEIGSPLTMPATAPDADRRATFARWVIDPANPLTPRVIVNRLWQHHFGTGLVDTPSDFGRNGAKPTHPELLDWLAAELIERKWSLKQLHRLMVTSTAYRQSSAASSDGLAKDAQARFLWRYPPQRLEAEAIRDSILAVSGKLDLTMGGPGFDLFEPNSNYVRVFTPKKTFGPAEFRRMIYQMKPRMQLDDTFGVFDCPDGGQIAPKRNRSTTPLQSLNLLNSTFLLQQAGFLAERVEKDAGAEPNARVKRVFTLAFQRPPSDREFSAAVALVKDHGLPALCRAVLNANEFLYLD</sequence>
<evidence type="ECO:0000256" key="1">
    <source>
        <dbReference type="ARBA" id="ARBA00022617"/>
    </source>
</evidence>
<dbReference type="EMBL" id="CP042425">
    <property type="protein sequence ID" value="QEL19519.1"/>
    <property type="molecule type" value="Genomic_DNA"/>
</dbReference>
<dbReference type="AlphaFoldDB" id="A0A5C1AJ83"/>
<dbReference type="InterPro" id="IPR036909">
    <property type="entry name" value="Cyt_c-like_dom_sf"/>
</dbReference>
<dbReference type="InterPro" id="IPR011444">
    <property type="entry name" value="DUF1549"/>
</dbReference>
<dbReference type="GO" id="GO:0046872">
    <property type="term" value="F:metal ion binding"/>
    <property type="evidence" value="ECO:0007669"/>
    <property type="project" value="UniProtKB-KW"/>
</dbReference>
<dbReference type="OrthoDB" id="127107at2"/>
<organism evidence="9 10">
    <name type="scientific">Limnoglobus roseus</name>
    <dbReference type="NCBI Taxonomy" id="2598579"/>
    <lineage>
        <taxon>Bacteria</taxon>
        <taxon>Pseudomonadati</taxon>
        <taxon>Planctomycetota</taxon>
        <taxon>Planctomycetia</taxon>
        <taxon>Gemmatales</taxon>
        <taxon>Gemmataceae</taxon>
        <taxon>Limnoglobus</taxon>
    </lineage>
</organism>
<protein>
    <recommendedName>
        <fullName evidence="11">F5/8 type C domain-containing protein</fullName>
    </recommendedName>
</protein>
<proteinExistence type="predicted"/>
<evidence type="ECO:0000313" key="10">
    <source>
        <dbReference type="Proteomes" id="UP000324974"/>
    </source>
</evidence>
<dbReference type="InterPro" id="IPR008979">
    <property type="entry name" value="Galactose-bd-like_sf"/>
</dbReference>
<reference evidence="10" key="1">
    <citation type="submission" date="2019-08" db="EMBL/GenBank/DDBJ databases">
        <title>Limnoglobus roseus gen. nov., sp. nov., a novel freshwater planctomycete with a giant genome from the family Gemmataceae.</title>
        <authorList>
            <person name="Kulichevskaya I.S."/>
            <person name="Naumoff D.G."/>
            <person name="Miroshnikov K."/>
            <person name="Ivanova A."/>
            <person name="Philippov D.A."/>
            <person name="Hakobyan A."/>
            <person name="Rijpstra I.C."/>
            <person name="Sinninghe Damste J.S."/>
            <person name="Liesack W."/>
            <person name="Dedysh S.N."/>
        </authorList>
    </citation>
    <scope>NUCLEOTIDE SEQUENCE [LARGE SCALE GENOMIC DNA]</scope>
    <source>
        <strain evidence="10">PX52</strain>
    </source>
</reference>
<evidence type="ECO:0000313" key="9">
    <source>
        <dbReference type="EMBL" id="QEL19519.1"/>
    </source>
</evidence>
<evidence type="ECO:0008006" key="11">
    <source>
        <dbReference type="Google" id="ProtNLM"/>
    </source>
</evidence>
<dbReference type="Gene3D" id="1.10.760.10">
    <property type="entry name" value="Cytochrome c-like domain"/>
    <property type="match status" value="1"/>
</dbReference>
<keyword evidence="10" id="KW-1185">Reference proteome</keyword>
<dbReference type="InterPro" id="IPR022655">
    <property type="entry name" value="DUF1553"/>
</dbReference>
<feature type="region of interest" description="Disordered" evidence="5">
    <location>
        <begin position="538"/>
        <end position="562"/>
    </location>
</feature>
<keyword evidence="1 4" id="KW-0349">Heme</keyword>
<dbReference type="KEGG" id="lrs:PX52LOC_06594"/>
<dbReference type="InterPro" id="IPR009056">
    <property type="entry name" value="Cyt_c-like_dom"/>
</dbReference>
<evidence type="ECO:0000256" key="4">
    <source>
        <dbReference type="PROSITE-ProRule" id="PRU00433"/>
    </source>
</evidence>
<dbReference type="Proteomes" id="UP000324974">
    <property type="component" value="Chromosome"/>
</dbReference>
<evidence type="ECO:0000256" key="3">
    <source>
        <dbReference type="ARBA" id="ARBA00023004"/>
    </source>
</evidence>
<feature type="domain" description="F5/8 type C" evidence="7">
    <location>
        <begin position="439"/>
        <end position="542"/>
    </location>
</feature>
<dbReference type="InterPro" id="IPR000421">
    <property type="entry name" value="FA58C"/>
</dbReference>
<name>A0A5C1AJ83_9BACT</name>
<dbReference type="Pfam" id="PF07587">
    <property type="entry name" value="PSD1"/>
    <property type="match status" value="1"/>
</dbReference>
<dbReference type="Pfam" id="PF07635">
    <property type="entry name" value="PSCyt1"/>
    <property type="match status" value="1"/>
</dbReference>
<dbReference type="GO" id="GO:0009055">
    <property type="term" value="F:electron transfer activity"/>
    <property type="evidence" value="ECO:0007669"/>
    <property type="project" value="InterPro"/>
</dbReference>
<dbReference type="PROSITE" id="PS50022">
    <property type="entry name" value="FA58C_3"/>
    <property type="match status" value="1"/>
</dbReference>
<dbReference type="PANTHER" id="PTHR35889:SF3">
    <property type="entry name" value="F-BOX DOMAIN-CONTAINING PROTEIN"/>
    <property type="match status" value="1"/>
</dbReference>
<evidence type="ECO:0000256" key="5">
    <source>
        <dbReference type="SAM" id="MobiDB-lite"/>
    </source>
</evidence>
<dbReference type="SUPFAM" id="SSF49785">
    <property type="entry name" value="Galactose-binding domain-like"/>
    <property type="match status" value="1"/>
</dbReference>
<gene>
    <name evidence="9" type="ORF">PX52LOC_06594</name>
</gene>
<accession>A0A5C1AJ83</accession>
<dbReference type="PROSITE" id="PS51007">
    <property type="entry name" value="CYTC"/>
    <property type="match status" value="1"/>
</dbReference>
<dbReference type="SUPFAM" id="SSF46626">
    <property type="entry name" value="Cytochrome c"/>
    <property type="match status" value="1"/>
</dbReference>
<feature type="chain" id="PRO_5022867218" description="F5/8 type C domain-containing protein" evidence="6">
    <location>
        <begin position="20"/>
        <end position="914"/>
    </location>
</feature>
<dbReference type="GO" id="GO:0020037">
    <property type="term" value="F:heme binding"/>
    <property type="evidence" value="ECO:0007669"/>
    <property type="project" value="InterPro"/>
</dbReference>